<dbReference type="STRING" id="4540.A0A3L6QS80"/>
<name>A0A3L6QS80_PANMI</name>
<proteinExistence type="inferred from homology"/>
<evidence type="ECO:0000256" key="2">
    <source>
        <dbReference type="ARBA" id="ARBA00009466"/>
    </source>
</evidence>
<dbReference type="GO" id="GO:0005643">
    <property type="term" value="C:nuclear pore"/>
    <property type="evidence" value="ECO:0007669"/>
    <property type="project" value="TreeGrafter"/>
</dbReference>
<evidence type="ECO:0000259" key="15">
    <source>
        <dbReference type="Pfam" id="PF19282"/>
    </source>
</evidence>
<keyword evidence="10 13" id="KW-0539">Nucleus</keyword>
<dbReference type="InterPro" id="IPR011989">
    <property type="entry name" value="ARM-like"/>
</dbReference>
<dbReference type="InterPro" id="IPR040017">
    <property type="entry name" value="XPOT"/>
</dbReference>
<evidence type="ECO:0000256" key="4">
    <source>
        <dbReference type="ARBA" id="ARBA00022448"/>
    </source>
</evidence>
<dbReference type="OrthoDB" id="26399at2759"/>
<dbReference type="InterPro" id="IPR016024">
    <property type="entry name" value="ARM-type_fold"/>
</dbReference>
<reference evidence="17" key="1">
    <citation type="journal article" date="2019" name="Nat. Commun.">
        <title>The genome of broomcorn millet.</title>
        <authorList>
            <person name="Zou C."/>
            <person name="Miki D."/>
            <person name="Li D."/>
            <person name="Tang Q."/>
            <person name="Xiao L."/>
            <person name="Rajput S."/>
            <person name="Deng P."/>
            <person name="Jia W."/>
            <person name="Huang R."/>
            <person name="Zhang M."/>
            <person name="Sun Y."/>
            <person name="Hu J."/>
            <person name="Fu X."/>
            <person name="Schnable P.S."/>
            <person name="Li F."/>
            <person name="Zhang H."/>
            <person name="Feng B."/>
            <person name="Zhu X."/>
            <person name="Liu R."/>
            <person name="Schnable J.C."/>
            <person name="Zhu J.-K."/>
            <person name="Zhang H."/>
        </authorList>
    </citation>
    <scope>NUCLEOTIDE SEQUENCE [LARGE SCALE GENOMIC DNA]</scope>
</reference>
<evidence type="ECO:0000256" key="6">
    <source>
        <dbReference type="ARBA" id="ARBA00022555"/>
    </source>
</evidence>
<keyword evidence="5 13" id="KW-0963">Cytoplasm</keyword>
<evidence type="ECO:0000256" key="8">
    <source>
        <dbReference type="ARBA" id="ARBA00022884"/>
    </source>
</evidence>
<dbReference type="GO" id="GO:0071528">
    <property type="term" value="P:tRNA re-export from nucleus"/>
    <property type="evidence" value="ECO:0007669"/>
    <property type="project" value="UniProtKB-UniRule"/>
</dbReference>
<evidence type="ECO:0000313" key="16">
    <source>
        <dbReference type="EMBL" id="RLM86680.1"/>
    </source>
</evidence>
<sequence>MDDLEQAILLASDSPAASVASPSVRAEALAFCARARDESPPSSLLRLCLSGLASSPHAQVHFWCLQSLHDALLHRRLVLPDDLALLRSSLLSLAVSSHAASPPFLRNKLAQLVALLIRLDYPHVYPSYFLDLLPPAPPQPGLTDMFARVLISLDDDLLSQEYPRSADEATDAMRVKDSMRAQCVPQIARHWHAAASTLRTADPAAAAVALDAARRCISWIDVGLVANDVFVPLLFDIAMSPGSAAPLAAAAVGCLSAVAAKRMDVRAKVGLLRSLLVAQQALGSPDSGLKMAPLVTTYAAEALECYRRLGASDADGAAALEMLEEVLPAVFAAAESSDDEEVDAGSVLEFLSGYVSMMKAPSEKQLGHLGRILEVVRVQMSYDPVYRGHLDVLDKIGKEEEDLKAEQRKDLIALFRSICRVAPAAAQLFIRGLLVTALSSAEASVEDVEVALTLFYRLGEAVGEEEIRTGTGLLGELVPMLLAARFSCHTHRLVALVYLETVTRYMKFMQEHVQYVPHLLGVFLDNRGIHHQNAHVSRRAGYLFMRAVKLLKAKLVPYLDTILQSLQNVLSQFTSMDWANKDVKFPSSEDGSQIFEAVGLLISIEEVSPEKQVQYLTALLNPLCHQIESLVMDAKAQGLEESSPRAISLQQIIVALNMVSKGFNERLVMGNRPAIGVMFKKTLDVVLQVLVSFPNVKPLRSKVISFLHRMIEILGTPVLPYIPIALRQLLLDNEAKDMVEFLVLVNQIICKFKSSASTVLEEIFPTIASHLSVILSQDAFSAGPASNTEEMRELQELQRTLYTFLHAMATHDLSTILLTPSCVQYLDTIMQLLLFTSCKHKDILLRKACVQIFVNLVKDWCTNSEDKITGFREFMIEKFATNCCLYSVLDKSFDLRDANSLVLFGEIVVAQKIMYERFGDVFIKKFVETDLTKVCCPPDLAKQYCQKLQGNDIKAFRVVVSSMYIELPFLRLEDVYCGNIFTNSGYRGGVPYSLRSSGMQGSLSLNSFC</sequence>
<dbReference type="GO" id="GO:0000049">
    <property type="term" value="F:tRNA binding"/>
    <property type="evidence" value="ECO:0007669"/>
    <property type="project" value="UniProtKB-UniRule"/>
</dbReference>
<dbReference type="GO" id="GO:0016363">
    <property type="term" value="C:nuclear matrix"/>
    <property type="evidence" value="ECO:0007669"/>
    <property type="project" value="TreeGrafter"/>
</dbReference>
<dbReference type="FunFam" id="1.25.10.10:FF:000295">
    <property type="entry name" value="Exportin-T"/>
    <property type="match status" value="1"/>
</dbReference>
<organism evidence="16 17">
    <name type="scientific">Panicum miliaceum</name>
    <name type="common">Proso millet</name>
    <name type="synonym">Broomcorn millet</name>
    <dbReference type="NCBI Taxonomy" id="4540"/>
    <lineage>
        <taxon>Eukaryota</taxon>
        <taxon>Viridiplantae</taxon>
        <taxon>Streptophyta</taxon>
        <taxon>Embryophyta</taxon>
        <taxon>Tracheophyta</taxon>
        <taxon>Spermatophyta</taxon>
        <taxon>Magnoliopsida</taxon>
        <taxon>Liliopsida</taxon>
        <taxon>Poales</taxon>
        <taxon>Poaceae</taxon>
        <taxon>PACMAD clade</taxon>
        <taxon>Panicoideae</taxon>
        <taxon>Panicodae</taxon>
        <taxon>Paniceae</taxon>
        <taxon>Panicinae</taxon>
        <taxon>Panicum</taxon>
        <taxon>Panicum sect. Panicum</taxon>
    </lineage>
</organism>
<dbReference type="GO" id="GO:0005737">
    <property type="term" value="C:cytoplasm"/>
    <property type="evidence" value="ECO:0007669"/>
    <property type="project" value="UniProtKB-SubCell"/>
</dbReference>
<dbReference type="EMBL" id="PQIB02000011">
    <property type="protein sequence ID" value="RLM86680.1"/>
    <property type="molecule type" value="Genomic_DNA"/>
</dbReference>
<evidence type="ECO:0000259" key="14">
    <source>
        <dbReference type="Pfam" id="PF08389"/>
    </source>
</evidence>
<dbReference type="GO" id="GO:0008033">
    <property type="term" value="P:tRNA processing"/>
    <property type="evidence" value="ECO:0007669"/>
    <property type="project" value="UniProtKB-KW"/>
</dbReference>
<dbReference type="Gene3D" id="1.25.10.10">
    <property type="entry name" value="Leucine-rich Repeat Variant"/>
    <property type="match status" value="1"/>
</dbReference>
<accession>A0A3L6QS80</accession>
<dbReference type="Pfam" id="PF19282">
    <property type="entry name" value="Exportin-T"/>
    <property type="match status" value="1"/>
</dbReference>
<evidence type="ECO:0000256" key="12">
    <source>
        <dbReference type="ARBA" id="ARBA00032199"/>
    </source>
</evidence>
<keyword evidence="4 13" id="KW-0813">Transport</keyword>
<dbReference type="Proteomes" id="UP000275267">
    <property type="component" value="Unassembled WGS sequence"/>
</dbReference>
<keyword evidence="6 13" id="KW-0820">tRNA-binding</keyword>
<comment type="function">
    <text evidence="13">tRNA nucleus export receptor which facilitates tRNA translocation across the nuclear pore complex.</text>
</comment>
<dbReference type="InterPro" id="IPR013598">
    <property type="entry name" value="Exportin-1/Importin-b-like"/>
</dbReference>
<dbReference type="SUPFAM" id="SSF48371">
    <property type="entry name" value="ARM repeat"/>
    <property type="match status" value="1"/>
</dbReference>
<keyword evidence="9" id="KW-0675">Receptor</keyword>
<evidence type="ECO:0000256" key="3">
    <source>
        <dbReference type="ARBA" id="ARBA00018928"/>
    </source>
</evidence>
<evidence type="ECO:0000256" key="5">
    <source>
        <dbReference type="ARBA" id="ARBA00022490"/>
    </source>
</evidence>
<comment type="similarity">
    <text evidence="2 13">Belongs to the exportin family.</text>
</comment>
<evidence type="ECO:0000256" key="11">
    <source>
        <dbReference type="ARBA" id="ARBA00029784"/>
    </source>
</evidence>
<dbReference type="PANTHER" id="PTHR15952">
    <property type="entry name" value="EXPORTIN-T/LOS1"/>
    <property type="match status" value="1"/>
</dbReference>
<dbReference type="AlphaFoldDB" id="A0A3L6QS80"/>
<dbReference type="Pfam" id="PF08389">
    <property type="entry name" value="Xpo1"/>
    <property type="match status" value="1"/>
</dbReference>
<evidence type="ECO:0000256" key="13">
    <source>
        <dbReference type="RuleBase" id="RU366037"/>
    </source>
</evidence>
<keyword evidence="8 13" id="KW-0694">RNA-binding</keyword>
<dbReference type="PANTHER" id="PTHR15952:SF11">
    <property type="entry name" value="EXPORTIN-T"/>
    <property type="match status" value="1"/>
</dbReference>
<dbReference type="InterPro" id="IPR045546">
    <property type="entry name" value="Exportin-T_C"/>
</dbReference>
<feature type="domain" description="Exportin-1/Importin-beta-like" evidence="14">
    <location>
        <begin position="102"/>
        <end position="255"/>
    </location>
</feature>
<dbReference type="GO" id="GO:0031267">
    <property type="term" value="F:small GTPase binding"/>
    <property type="evidence" value="ECO:0007669"/>
    <property type="project" value="InterPro"/>
</dbReference>
<evidence type="ECO:0000256" key="10">
    <source>
        <dbReference type="ARBA" id="ARBA00023242"/>
    </source>
</evidence>
<comment type="subcellular location">
    <subcellularLocation>
        <location evidence="1 13">Cytoplasm</location>
    </subcellularLocation>
    <subcellularLocation>
        <location evidence="13">Nucleus</location>
    </subcellularLocation>
    <text evidence="13">Shuttles between the nucleus and the cytoplasm.</text>
</comment>
<keyword evidence="7" id="KW-0819">tRNA processing</keyword>
<evidence type="ECO:0000256" key="9">
    <source>
        <dbReference type="ARBA" id="ARBA00023170"/>
    </source>
</evidence>
<keyword evidence="17" id="KW-1185">Reference proteome</keyword>
<evidence type="ECO:0000256" key="1">
    <source>
        <dbReference type="ARBA" id="ARBA00004496"/>
    </source>
</evidence>
<evidence type="ECO:0000256" key="7">
    <source>
        <dbReference type="ARBA" id="ARBA00022694"/>
    </source>
</evidence>
<evidence type="ECO:0000313" key="17">
    <source>
        <dbReference type="Proteomes" id="UP000275267"/>
    </source>
</evidence>
<feature type="domain" description="Exportin-T C-terminal" evidence="15">
    <location>
        <begin position="347"/>
        <end position="962"/>
    </location>
</feature>
<gene>
    <name evidence="16" type="ORF">C2845_PM04G32400</name>
</gene>
<comment type="caution">
    <text evidence="16">The sequence shown here is derived from an EMBL/GenBank/DDBJ whole genome shotgun (WGS) entry which is preliminary data.</text>
</comment>
<protein>
    <recommendedName>
        <fullName evidence="3 13">Exportin-T</fullName>
    </recommendedName>
    <alternativeName>
        <fullName evidence="11 13">Exportin(tRNA)</fullName>
    </alternativeName>
    <alternativeName>
        <fullName evidence="12 13">tRNA exportin</fullName>
    </alternativeName>
</protein>